<dbReference type="EMBL" id="CP001108">
    <property type="protein sequence ID" value="ACF47243.1"/>
    <property type="molecule type" value="Genomic_DNA"/>
</dbReference>
<sequence>MVKNVGPLDRNIRFLFGAILLIAGVVFQSWWGLLGFVLIFTAIIRFCPIYVPLRITTDGDGYGTTVGYVAKVPPGKDGENISV</sequence>
<keyword evidence="1" id="KW-0472">Membrane</keyword>
<dbReference type="RefSeq" id="WP_012506773.1">
    <property type="nucleotide sequence ID" value="NC_011059.1"/>
</dbReference>
<dbReference type="Pfam" id="PF11127">
    <property type="entry name" value="YgaP-like_TM"/>
    <property type="match status" value="1"/>
</dbReference>
<dbReference type="AlphaFoldDB" id="B4S6E1"/>
<dbReference type="Proteomes" id="UP000002725">
    <property type="component" value="Chromosome"/>
</dbReference>
<reference evidence="3" key="1">
    <citation type="submission" date="2008-06" db="EMBL/GenBank/DDBJ databases">
        <title>Complete sequence of chromosome of Prosthecochloris aestuarii DSM 271.</title>
        <authorList>
            <consortium name="US DOE Joint Genome Institute"/>
            <person name="Lucas S."/>
            <person name="Copeland A."/>
            <person name="Lapidus A."/>
            <person name="Glavina del Rio T."/>
            <person name="Dalin E."/>
            <person name="Tice H."/>
            <person name="Bruce D."/>
            <person name="Goodwin L."/>
            <person name="Pitluck S."/>
            <person name="Schmutz J."/>
            <person name="Larimer F."/>
            <person name="Land M."/>
            <person name="Hauser L."/>
            <person name="Kyrpides N."/>
            <person name="Anderson I."/>
            <person name="Liu Z."/>
            <person name="Li T."/>
            <person name="Zhao F."/>
            <person name="Overmann J."/>
            <person name="Bryant D.A."/>
            <person name="Richardson P."/>
        </authorList>
    </citation>
    <scope>NUCLEOTIDE SEQUENCE [LARGE SCALE GENOMIC DNA]</scope>
    <source>
        <strain evidence="3">DSM 271</strain>
    </source>
</reference>
<dbReference type="HOGENOM" id="CLU_176022_4_2_10"/>
<evidence type="ECO:0000313" key="3">
    <source>
        <dbReference type="EMBL" id="ACF47243.1"/>
    </source>
</evidence>
<dbReference type="KEGG" id="paa:Paes_2241"/>
<protein>
    <recommendedName>
        <fullName evidence="2">Inner membrane protein YgaP-like transmembrane domain-containing protein</fullName>
    </recommendedName>
</protein>
<dbReference type="InterPro" id="IPR021309">
    <property type="entry name" value="YgaP-like_TM"/>
</dbReference>
<proteinExistence type="predicted"/>
<evidence type="ECO:0000256" key="1">
    <source>
        <dbReference type="SAM" id="Phobius"/>
    </source>
</evidence>
<feature type="domain" description="Inner membrane protein YgaP-like transmembrane" evidence="2">
    <location>
        <begin position="1"/>
        <end position="57"/>
    </location>
</feature>
<accession>B4S6E1</accession>
<evidence type="ECO:0000259" key="2">
    <source>
        <dbReference type="Pfam" id="PF11127"/>
    </source>
</evidence>
<name>B4S6E1_PROA2</name>
<keyword evidence="1" id="KW-0812">Transmembrane</keyword>
<organism evidence="3 4">
    <name type="scientific">Prosthecochloris aestuarii (strain DSM 271 / SK 413)</name>
    <dbReference type="NCBI Taxonomy" id="290512"/>
    <lineage>
        <taxon>Bacteria</taxon>
        <taxon>Pseudomonadati</taxon>
        <taxon>Chlorobiota</taxon>
        <taxon>Chlorobiia</taxon>
        <taxon>Chlorobiales</taxon>
        <taxon>Chlorobiaceae</taxon>
        <taxon>Prosthecochloris</taxon>
    </lineage>
</organism>
<feature type="transmembrane region" description="Helical" evidence="1">
    <location>
        <begin position="12"/>
        <end position="30"/>
    </location>
</feature>
<gene>
    <name evidence="3" type="ordered locus">Paes_2241</name>
</gene>
<dbReference type="STRING" id="290512.Paes_2241"/>
<keyword evidence="4" id="KW-1185">Reference proteome</keyword>
<evidence type="ECO:0000313" key="4">
    <source>
        <dbReference type="Proteomes" id="UP000002725"/>
    </source>
</evidence>
<keyword evidence="1" id="KW-1133">Transmembrane helix</keyword>
<dbReference type="eggNOG" id="ENOG50303P5">
    <property type="taxonomic scope" value="Bacteria"/>
</dbReference>